<feature type="transmembrane region" description="Helical" evidence="8">
    <location>
        <begin position="69"/>
        <end position="94"/>
    </location>
</feature>
<feature type="transmembrane region" description="Helical" evidence="8">
    <location>
        <begin position="34"/>
        <end position="57"/>
    </location>
</feature>
<evidence type="ECO:0000313" key="14">
    <source>
        <dbReference type="Proteomes" id="UP000663829"/>
    </source>
</evidence>
<comment type="caution">
    <text evidence="11">The sequence shown here is derived from an EMBL/GenBank/DDBJ whole genome shotgun (WGS) entry which is preliminary data.</text>
</comment>
<accession>A0A815F8N5</accession>
<dbReference type="SUPFAM" id="SSF81321">
    <property type="entry name" value="Family A G protein-coupled receptor-like"/>
    <property type="match status" value="1"/>
</dbReference>
<dbReference type="Proteomes" id="UP000682733">
    <property type="component" value="Unassembled WGS sequence"/>
</dbReference>
<evidence type="ECO:0000256" key="2">
    <source>
        <dbReference type="ARBA" id="ARBA00022692"/>
    </source>
</evidence>
<dbReference type="EMBL" id="CAJOBA010009827">
    <property type="protein sequence ID" value="CAF3860316.1"/>
    <property type="molecule type" value="Genomic_DNA"/>
</dbReference>
<keyword evidence="7" id="KW-0807">Transducer</keyword>
<evidence type="ECO:0000256" key="7">
    <source>
        <dbReference type="ARBA" id="ARBA00023224"/>
    </source>
</evidence>
<evidence type="ECO:0000256" key="5">
    <source>
        <dbReference type="ARBA" id="ARBA00023136"/>
    </source>
</evidence>
<keyword evidence="2 8" id="KW-0812">Transmembrane</keyword>
<evidence type="ECO:0000313" key="13">
    <source>
        <dbReference type="EMBL" id="CAF4168067.1"/>
    </source>
</evidence>
<reference evidence="11" key="1">
    <citation type="submission" date="2021-02" db="EMBL/GenBank/DDBJ databases">
        <authorList>
            <person name="Nowell W R."/>
        </authorList>
    </citation>
    <scope>NUCLEOTIDE SEQUENCE</scope>
</reference>
<keyword evidence="4" id="KW-0297">G-protein coupled receptor</keyword>
<evidence type="ECO:0000256" key="3">
    <source>
        <dbReference type="ARBA" id="ARBA00022989"/>
    </source>
</evidence>
<dbReference type="GO" id="GO:0005886">
    <property type="term" value="C:plasma membrane"/>
    <property type="evidence" value="ECO:0007669"/>
    <property type="project" value="TreeGrafter"/>
</dbReference>
<evidence type="ECO:0000259" key="9">
    <source>
        <dbReference type="PROSITE" id="PS50262"/>
    </source>
</evidence>
<dbReference type="AlphaFoldDB" id="A0A815F8N5"/>
<feature type="transmembrane region" description="Helical" evidence="8">
    <location>
        <begin position="153"/>
        <end position="172"/>
    </location>
</feature>
<evidence type="ECO:0000256" key="1">
    <source>
        <dbReference type="ARBA" id="ARBA00004141"/>
    </source>
</evidence>
<dbReference type="EMBL" id="CAJOBC010048027">
    <property type="protein sequence ID" value="CAF4168067.1"/>
    <property type="molecule type" value="Genomic_DNA"/>
</dbReference>
<dbReference type="GO" id="GO:0004930">
    <property type="term" value="F:G protein-coupled receptor activity"/>
    <property type="evidence" value="ECO:0007669"/>
    <property type="project" value="UniProtKB-KW"/>
</dbReference>
<keyword evidence="14" id="KW-1185">Reference proteome</keyword>
<name>A0A815F8N5_9BILA</name>
<keyword evidence="3 8" id="KW-1133">Transmembrane helix</keyword>
<gene>
    <name evidence="11" type="ORF">GPM918_LOCUS29506</name>
    <name evidence="10" type="ORF">OVA965_LOCUS19192</name>
    <name evidence="13" type="ORF">SRO942_LOCUS30090</name>
    <name evidence="12" type="ORF">TMI583_LOCUS19205</name>
</gene>
<evidence type="ECO:0000256" key="6">
    <source>
        <dbReference type="ARBA" id="ARBA00023170"/>
    </source>
</evidence>
<dbReference type="Gene3D" id="1.20.1070.10">
    <property type="entry name" value="Rhodopsin 7-helix transmembrane proteins"/>
    <property type="match status" value="1"/>
</dbReference>
<dbReference type="PANTHER" id="PTHR24243">
    <property type="entry name" value="G-PROTEIN COUPLED RECEPTOR"/>
    <property type="match status" value="1"/>
</dbReference>
<dbReference type="Proteomes" id="UP000681722">
    <property type="component" value="Unassembled WGS sequence"/>
</dbReference>
<evidence type="ECO:0000313" key="12">
    <source>
        <dbReference type="EMBL" id="CAF3860316.1"/>
    </source>
</evidence>
<keyword evidence="6" id="KW-0675">Receptor</keyword>
<feature type="domain" description="G-protein coupled receptors family 1 profile" evidence="9">
    <location>
        <begin position="49"/>
        <end position="340"/>
    </location>
</feature>
<sequence length="370" mass="42732">MNTTMNSRAVTTTYGLHAYYTLYYSLLTPVIFGIYLYGYIIIFLLGFIGNISSLLTFSRKILRKVSTSIFFLSLSVTDTIYLLTCVYDFTQMGLKIPDPSSTNKYQRLCQFRNFIAYSAINCSAWTLFSISADRWIRTRYPTKVGRICTPRNAAVTLLSILVFSMVMNSHYLTPMFGAFVPGLTILCAPNNVHRVYPYYDFYTKYWQIIRALISIIIPAILMVLALGDMFVNIYKRRRSLLGQRTNEGLTVHSIRNTLTMNNIMDTTKIKQSSFIQKQMFILMLSSIIVFLVTTLPMATYYIIVYQPAVSLDRSITNVVLMLCLFTFTLNINYAINFYIHCLTSKLFRKEFISIMFRKHATRINTISVKM</sequence>
<dbReference type="Proteomes" id="UP000663829">
    <property type="component" value="Unassembled WGS sequence"/>
</dbReference>
<dbReference type="PANTHER" id="PTHR24243:SF230">
    <property type="entry name" value="G-PROTEIN COUPLED RECEPTORS FAMILY 1 PROFILE DOMAIN-CONTAINING PROTEIN"/>
    <property type="match status" value="1"/>
</dbReference>
<dbReference type="OrthoDB" id="9990906at2759"/>
<evidence type="ECO:0000256" key="8">
    <source>
        <dbReference type="SAM" id="Phobius"/>
    </source>
</evidence>
<evidence type="ECO:0000313" key="11">
    <source>
        <dbReference type="EMBL" id="CAF1321712.1"/>
    </source>
</evidence>
<feature type="transmembrane region" description="Helical" evidence="8">
    <location>
        <begin position="315"/>
        <end position="339"/>
    </location>
</feature>
<evidence type="ECO:0000313" key="10">
    <source>
        <dbReference type="EMBL" id="CAF1098929.1"/>
    </source>
</evidence>
<dbReference type="Proteomes" id="UP000677228">
    <property type="component" value="Unassembled WGS sequence"/>
</dbReference>
<dbReference type="PROSITE" id="PS50262">
    <property type="entry name" value="G_PROTEIN_RECEP_F1_2"/>
    <property type="match status" value="1"/>
</dbReference>
<feature type="transmembrane region" description="Helical" evidence="8">
    <location>
        <begin position="114"/>
        <end position="132"/>
    </location>
</feature>
<dbReference type="InterPro" id="IPR000276">
    <property type="entry name" value="GPCR_Rhodpsn"/>
</dbReference>
<feature type="transmembrane region" description="Helical" evidence="8">
    <location>
        <begin position="208"/>
        <end position="234"/>
    </location>
</feature>
<organism evidence="11 14">
    <name type="scientific">Didymodactylos carnosus</name>
    <dbReference type="NCBI Taxonomy" id="1234261"/>
    <lineage>
        <taxon>Eukaryota</taxon>
        <taxon>Metazoa</taxon>
        <taxon>Spiralia</taxon>
        <taxon>Gnathifera</taxon>
        <taxon>Rotifera</taxon>
        <taxon>Eurotatoria</taxon>
        <taxon>Bdelloidea</taxon>
        <taxon>Philodinida</taxon>
        <taxon>Philodinidae</taxon>
        <taxon>Didymodactylos</taxon>
    </lineage>
</organism>
<evidence type="ECO:0000256" key="4">
    <source>
        <dbReference type="ARBA" id="ARBA00023040"/>
    </source>
</evidence>
<dbReference type="PRINTS" id="PR00237">
    <property type="entry name" value="GPCRRHODOPSN"/>
</dbReference>
<dbReference type="Pfam" id="PF00001">
    <property type="entry name" value="7tm_1"/>
    <property type="match status" value="1"/>
</dbReference>
<feature type="transmembrane region" description="Helical" evidence="8">
    <location>
        <begin position="280"/>
        <end position="303"/>
    </location>
</feature>
<dbReference type="InterPro" id="IPR017452">
    <property type="entry name" value="GPCR_Rhodpsn_7TM"/>
</dbReference>
<keyword evidence="5 8" id="KW-0472">Membrane</keyword>
<proteinExistence type="predicted"/>
<protein>
    <recommendedName>
        <fullName evidence="9">G-protein coupled receptors family 1 profile domain-containing protein</fullName>
    </recommendedName>
</protein>
<dbReference type="EMBL" id="CAJNOK010009808">
    <property type="protein sequence ID" value="CAF1098929.1"/>
    <property type="molecule type" value="Genomic_DNA"/>
</dbReference>
<comment type="subcellular location">
    <subcellularLocation>
        <location evidence="1">Membrane</location>
        <topology evidence="1">Multi-pass membrane protein</topology>
    </subcellularLocation>
</comment>
<dbReference type="EMBL" id="CAJNOQ010013436">
    <property type="protein sequence ID" value="CAF1321712.1"/>
    <property type="molecule type" value="Genomic_DNA"/>
</dbReference>